<organism evidence="1">
    <name type="scientific">Proteus mirabilis</name>
    <dbReference type="NCBI Taxonomy" id="584"/>
    <lineage>
        <taxon>Bacteria</taxon>
        <taxon>Pseudomonadati</taxon>
        <taxon>Pseudomonadota</taxon>
        <taxon>Gammaproteobacteria</taxon>
        <taxon>Enterobacterales</taxon>
        <taxon>Morganellaceae</taxon>
        <taxon>Proteus</taxon>
    </lineage>
</organism>
<dbReference type="EMBL" id="JADQCH020000002">
    <property type="protein sequence ID" value="MEY2344717.1"/>
    <property type="molecule type" value="Genomic_DNA"/>
</dbReference>
<accession>A0ABD5LXC8</accession>
<gene>
    <name evidence="1" type="ORF">I3679_014245</name>
</gene>
<protein>
    <submittedName>
        <fullName evidence="1">Uncharacterized protein</fullName>
    </submittedName>
</protein>
<evidence type="ECO:0000313" key="1">
    <source>
        <dbReference type="EMBL" id="MEY2344717.1"/>
    </source>
</evidence>
<reference evidence="1" key="1">
    <citation type="submission" date="2021-05" db="EMBL/GenBank/DDBJ databases">
        <title>First report of NDM-5 and VEB-6 producing Proteus mirabilis isolated from blood of a sepsis patient in Kolkata, India.</title>
        <authorList>
            <person name="Halder G."/>
            <person name="Chaudhuri B."/>
            <person name="Dutta S."/>
        </authorList>
    </citation>
    <scope>NUCLEOTIDE SEQUENCE [LARGE SCALE GENOMIC DNA]</scope>
    <source>
        <strain evidence="1">7049</strain>
    </source>
</reference>
<sequence length="55" mass="5793">MNGEDGNDTIKLGTIGKNLTVDAGAGDDTVILTKDYDPSPIGNQGYINGERELIL</sequence>
<dbReference type="SUPFAM" id="SSF51120">
    <property type="entry name" value="beta-Roll"/>
    <property type="match status" value="1"/>
</dbReference>
<name>A0ABD5LXC8_PROMI</name>
<comment type="caution">
    <text evidence="1">The sequence shown here is derived from an EMBL/GenBank/DDBJ whole genome shotgun (WGS) entry which is preliminary data.</text>
</comment>
<dbReference type="AlphaFoldDB" id="A0ABD5LXC8"/>
<dbReference type="InterPro" id="IPR011049">
    <property type="entry name" value="Serralysin-like_metalloprot_C"/>
</dbReference>
<proteinExistence type="predicted"/>